<accession>A0A2G5VCU7</accession>
<sequence>MATTPKFTHFSTLTKLIYVKIDTFSFSDFTSSFFKNQISSKMKFLPIIFLFLLFSSQSQALYKLVTVFGSPEFDDCWPWKVITGRSWEYCLDYCLSSSESIYCHMVYSDSDACLFFMVGDYVRVRNYGASSYTDERVAFKVDLPNDECLESASSTLTSHTGSYESSDSLGVDSTSFEISVTPKSFEVSYNYDNECSRPWRAEIPCETCSYRMYSFRGSLTMDNGESQGIKTWTQCLNLCLKMEKCIFAAATSYMPCYTFGIEKFTDFTLNTLVRMTPYSASFLAIKLTNTTPSKCTSDRTVLFNSTMDVTSFLEPGSGHINYAMQMNITGNTVNVEWYEPDLL</sequence>
<dbReference type="EMBL" id="PDUG01000002">
    <property type="protein sequence ID" value="PIC49501.1"/>
    <property type="molecule type" value="Genomic_DNA"/>
</dbReference>
<dbReference type="Proteomes" id="UP000230233">
    <property type="component" value="Chromosome II"/>
</dbReference>
<dbReference type="SMART" id="SM00605">
    <property type="entry name" value="CW"/>
    <property type="match status" value="2"/>
</dbReference>
<organism evidence="2 3">
    <name type="scientific">Caenorhabditis nigoni</name>
    <dbReference type="NCBI Taxonomy" id="1611254"/>
    <lineage>
        <taxon>Eukaryota</taxon>
        <taxon>Metazoa</taxon>
        <taxon>Ecdysozoa</taxon>
        <taxon>Nematoda</taxon>
        <taxon>Chromadorea</taxon>
        <taxon>Rhabditida</taxon>
        <taxon>Rhabditina</taxon>
        <taxon>Rhabditomorpha</taxon>
        <taxon>Rhabditoidea</taxon>
        <taxon>Rhabditidae</taxon>
        <taxon>Peloderinae</taxon>
        <taxon>Caenorhabditis</taxon>
    </lineage>
</organism>
<dbReference type="AlphaFoldDB" id="A0A2G5VCU7"/>
<dbReference type="PANTHER" id="PTHR47629:SF10">
    <property type="entry name" value="PAN-3 DOMAIN-CONTAINING PROTEIN"/>
    <property type="match status" value="1"/>
</dbReference>
<dbReference type="InterPro" id="IPR006583">
    <property type="entry name" value="PAN-3_domain"/>
</dbReference>
<gene>
    <name evidence="2" type="primary">Cnig_chr_II.g8088</name>
    <name evidence="2" type="ORF">B9Z55_008088</name>
</gene>
<comment type="caution">
    <text evidence="2">The sequence shown here is derived from an EMBL/GenBank/DDBJ whole genome shotgun (WGS) entry which is preliminary data.</text>
</comment>
<evidence type="ECO:0000313" key="3">
    <source>
        <dbReference type="Proteomes" id="UP000230233"/>
    </source>
</evidence>
<reference evidence="3" key="1">
    <citation type="submission" date="2017-10" db="EMBL/GenBank/DDBJ databases">
        <title>Rapid genome shrinkage in a self-fertile nematode reveals novel sperm competition proteins.</title>
        <authorList>
            <person name="Yin D."/>
            <person name="Schwarz E.M."/>
            <person name="Thomas C.G."/>
            <person name="Felde R.L."/>
            <person name="Korf I.F."/>
            <person name="Cutter A.D."/>
            <person name="Schartner C.M."/>
            <person name="Ralston E.J."/>
            <person name="Meyer B.J."/>
            <person name="Haag E.S."/>
        </authorList>
    </citation>
    <scope>NUCLEOTIDE SEQUENCE [LARGE SCALE GENOMIC DNA]</scope>
    <source>
        <strain evidence="3">JU1422</strain>
    </source>
</reference>
<proteinExistence type="predicted"/>
<protein>
    <recommendedName>
        <fullName evidence="1">PAN-3 domain-containing protein</fullName>
    </recommendedName>
</protein>
<feature type="domain" description="PAN-3" evidence="1">
    <location>
        <begin position="203"/>
        <end position="321"/>
    </location>
</feature>
<evidence type="ECO:0000313" key="2">
    <source>
        <dbReference type="EMBL" id="PIC49501.1"/>
    </source>
</evidence>
<name>A0A2G5VCU7_9PELO</name>
<dbReference type="PANTHER" id="PTHR47629">
    <property type="entry name" value="C-TYPE LECTIN-RELATED"/>
    <property type="match status" value="1"/>
</dbReference>
<dbReference type="Pfam" id="PF08277">
    <property type="entry name" value="PAN_3"/>
    <property type="match status" value="2"/>
</dbReference>
<keyword evidence="3" id="KW-1185">Reference proteome</keyword>
<evidence type="ECO:0000259" key="1">
    <source>
        <dbReference type="SMART" id="SM00605"/>
    </source>
</evidence>
<feature type="domain" description="PAN-3" evidence="1">
    <location>
        <begin position="43"/>
        <end position="185"/>
    </location>
</feature>